<comment type="caution">
    <text evidence="1">The sequence shown here is derived from an EMBL/GenBank/DDBJ whole genome shotgun (WGS) entry which is preliminary data.</text>
</comment>
<gene>
    <name evidence="1" type="ORF">LAH08_03002</name>
</gene>
<proteinExistence type="predicted"/>
<accession>A0A328N208</accession>
<dbReference type="AlphaFoldDB" id="A0A328N208"/>
<evidence type="ECO:0000313" key="2">
    <source>
        <dbReference type="Proteomes" id="UP000248966"/>
    </source>
</evidence>
<dbReference type="Proteomes" id="UP000248966">
    <property type="component" value="Unassembled WGS sequence"/>
</dbReference>
<dbReference type="EMBL" id="PYAA01000017">
    <property type="protein sequence ID" value="RAO00749.1"/>
    <property type="molecule type" value="Genomic_DNA"/>
</dbReference>
<sequence>MWWLGPSEGTSVPMAAPMTAVLGPASPTMRIAPAQEKTAVL</sequence>
<name>A0A328N208_9ACTN</name>
<protein>
    <submittedName>
        <fullName evidence="1">Uncharacterized protein</fullName>
    </submittedName>
</protein>
<reference evidence="1 2" key="1">
    <citation type="submission" date="2018-03" db="EMBL/GenBank/DDBJ databases">
        <title>Defining the species Micromonospora saelicesensis and Micromonospora noduli under the framework of genomics.</title>
        <authorList>
            <person name="Riesco R."/>
            <person name="Trujillo M.E."/>
        </authorList>
    </citation>
    <scope>NUCLEOTIDE SEQUENCE [LARGE SCALE GENOMIC DNA]</scope>
    <source>
        <strain evidence="1 2">LAH08</strain>
    </source>
</reference>
<organism evidence="1 2">
    <name type="scientific">Micromonospora noduli</name>
    <dbReference type="NCBI Taxonomy" id="709876"/>
    <lineage>
        <taxon>Bacteria</taxon>
        <taxon>Bacillati</taxon>
        <taxon>Actinomycetota</taxon>
        <taxon>Actinomycetes</taxon>
        <taxon>Micromonosporales</taxon>
        <taxon>Micromonosporaceae</taxon>
        <taxon>Micromonospora</taxon>
    </lineage>
</organism>
<evidence type="ECO:0000313" key="1">
    <source>
        <dbReference type="EMBL" id="RAO00749.1"/>
    </source>
</evidence>